<dbReference type="AlphaFoldDB" id="K4D7W8"/>
<protein>
    <submittedName>
        <fullName evidence="1">Uncharacterized protein</fullName>
    </submittedName>
</protein>
<reference evidence="1" key="1">
    <citation type="journal article" date="2012" name="Nature">
        <title>The tomato genome sequence provides insights into fleshy fruit evolution.</title>
        <authorList>
            <consortium name="Tomato Genome Consortium"/>
        </authorList>
    </citation>
    <scope>NUCLEOTIDE SEQUENCE [LARGE SCALE GENOMIC DNA]</scope>
    <source>
        <strain evidence="1">cv. Heinz 1706</strain>
    </source>
</reference>
<dbReference type="Gramene" id="Solyc11g039920.1.1">
    <property type="protein sequence ID" value="Solyc11g039920.1.1"/>
    <property type="gene ID" value="Solyc11g039920.1"/>
</dbReference>
<reference evidence="1" key="2">
    <citation type="submission" date="2015-06" db="UniProtKB">
        <authorList>
            <consortium name="EnsemblPlants"/>
        </authorList>
    </citation>
    <scope>IDENTIFICATION</scope>
    <source>
        <strain evidence="1">cv. Heinz 1706</strain>
    </source>
</reference>
<dbReference type="InParanoid" id="K4D7W8"/>
<dbReference type="PaxDb" id="4081-Solyc11g039920.1.1"/>
<name>K4D7W8_SOLLC</name>
<proteinExistence type="predicted"/>
<evidence type="ECO:0000313" key="1">
    <source>
        <dbReference type="EnsemblPlants" id="Solyc11g039920.1.1"/>
    </source>
</evidence>
<dbReference type="HOGENOM" id="CLU_682252_0_0_1"/>
<dbReference type="EnsemblPlants" id="Solyc11g039920.1.1">
    <property type="protein sequence ID" value="Solyc11g039920.1.1"/>
    <property type="gene ID" value="Solyc11g039920.1"/>
</dbReference>
<accession>K4D7W8</accession>
<keyword evidence="2" id="KW-1185">Reference proteome</keyword>
<sequence length="404" mass="45075">MKLSLTSLTILFERSMEGFLDSKYHFDGGNGGGSCHLRVPTTDFLTVPTLGSSCLLGIDFLTVDNSPTRSFFPIFPTAPIPFQVLVDLLFHDSGAPNEFPLDSIIDIKGSHRKLDVLHNVGSDATMKGFLQENSSSKYEEEYLVLKRVVEEVPLQCRLYFGLLNMEVCSSACVHSCCPYWLISWFIPSPIIYARYQGSFITMDIGCRPMNIVRVQDHLLSSISSHNSGMRVPGIGSETKNSGLKSRLLVLCRQFWWSYPFPLREDHNLPNLAFGALLMFSLCVRVLLWSVFELVHVVMMCPILPQPTQTLPLHHREHLDYGPLSSLRKISLKYFLFGLSSSIVDAPPGGFGRFGCLEDGATLMGGGLVSHSCTSLSPCSIVQVVSNQEFDFHLVISFSFFHFPV</sequence>
<dbReference type="Proteomes" id="UP000004994">
    <property type="component" value="Chromosome 11"/>
</dbReference>
<evidence type="ECO:0000313" key="2">
    <source>
        <dbReference type="Proteomes" id="UP000004994"/>
    </source>
</evidence>
<organism evidence="1">
    <name type="scientific">Solanum lycopersicum</name>
    <name type="common">Tomato</name>
    <name type="synonym">Lycopersicon esculentum</name>
    <dbReference type="NCBI Taxonomy" id="4081"/>
    <lineage>
        <taxon>Eukaryota</taxon>
        <taxon>Viridiplantae</taxon>
        <taxon>Streptophyta</taxon>
        <taxon>Embryophyta</taxon>
        <taxon>Tracheophyta</taxon>
        <taxon>Spermatophyta</taxon>
        <taxon>Magnoliopsida</taxon>
        <taxon>eudicotyledons</taxon>
        <taxon>Gunneridae</taxon>
        <taxon>Pentapetalae</taxon>
        <taxon>asterids</taxon>
        <taxon>lamiids</taxon>
        <taxon>Solanales</taxon>
        <taxon>Solanaceae</taxon>
        <taxon>Solanoideae</taxon>
        <taxon>Solaneae</taxon>
        <taxon>Solanum</taxon>
        <taxon>Solanum subgen. Lycopersicon</taxon>
    </lineage>
</organism>